<sequence length="195" mass="23082">MIIEILKNISNSNYPSNISELSELEKYNESYEHKNLCKTLIFFENKHRNEGCFTELIEDFKAINLNMNFHDATLFSSCDRAFNLQLTKMNDKNLHSICLNISVLCPYFTCYVLDAKVDLSLGKWIEKPYKNENLEVLYADEIHKINELVEKKYQISKFPTELLNYKLPQISRGFIPFGDFTFFNAFFLDEYYTRL</sequence>
<proteinExistence type="predicted"/>
<evidence type="ECO:0000313" key="1">
    <source>
        <dbReference type="EMBL" id="CAC9974347.1"/>
    </source>
</evidence>
<accession>A0A9N8J1G9</accession>
<dbReference type="RefSeq" id="WP_180857567.1">
    <property type="nucleotide sequence ID" value="NZ_CAIJDE010000040.1"/>
</dbReference>
<gene>
    <name evidence="1" type="ORF">FLAPXU55_02044</name>
</gene>
<comment type="caution">
    <text evidence="1">The sequence shown here is derived from an EMBL/GenBank/DDBJ whole genome shotgun (WGS) entry which is preliminary data.</text>
</comment>
<dbReference type="AlphaFoldDB" id="A0A9N8J1G9"/>
<organism evidence="1 2">
    <name type="scientific">Flavobacterium panici</name>
    <dbReference type="NCBI Taxonomy" id="2654843"/>
    <lineage>
        <taxon>Bacteria</taxon>
        <taxon>Pseudomonadati</taxon>
        <taxon>Bacteroidota</taxon>
        <taxon>Flavobacteriia</taxon>
        <taxon>Flavobacteriales</taxon>
        <taxon>Flavobacteriaceae</taxon>
        <taxon>Flavobacterium</taxon>
    </lineage>
</organism>
<reference evidence="1 2" key="1">
    <citation type="submission" date="2020-06" db="EMBL/GenBank/DDBJ databases">
        <authorList>
            <person name="Criscuolo A."/>
        </authorList>
    </citation>
    <scope>NUCLEOTIDE SEQUENCE [LARGE SCALE GENOMIC DNA]</scope>
    <source>
        <strain evidence="1">PXU-55</strain>
    </source>
</reference>
<protein>
    <submittedName>
        <fullName evidence="1">Uncharacterized protein</fullName>
    </submittedName>
</protein>
<dbReference type="EMBL" id="CAIJDE010000040">
    <property type="protein sequence ID" value="CAC9974347.1"/>
    <property type="molecule type" value="Genomic_DNA"/>
</dbReference>
<name>A0A9N8J1G9_9FLAO</name>
<dbReference type="Proteomes" id="UP000533639">
    <property type="component" value="Unassembled WGS sequence"/>
</dbReference>
<evidence type="ECO:0000313" key="2">
    <source>
        <dbReference type="Proteomes" id="UP000533639"/>
    </source>
</evidence>
<keyword evidence="2" id="KW-1185">Reference proteome</keyword>